<dbReference type="Proteomes" id="UP000799757">
    <property type="component" value="Unassembled WGS sequence"/>
</dbReference>
<dbReference type="InterPro" id="IPR003593">
    <property type="entry name" value="AAA+_ATPase"/>
</dbReference>
<reference evidence="2" key="1">
    <citation type="journal article" date="2020" name="Stud. Mycol.">
        <title>101 Dothideomycetes genomes: a test case for predicting lifestyles and emergence of pathogens.</title>
        <authorList>
            <person name="Haridas S."/>
            <person name="Albert R."/>
            <person name="Binder M."/>
            <person name="Bloem J."/>
            <person name="Labutti K."/>
            <person name="Salamov A."/>
            <person name="Andreopoulos B."/>
            <person name="Baker S."/>
            <person name="Barry K."/>
            <person name="Bills G."/>
            <person name="Bluhm B."/>
            <person name="Cannon C."/>
            <person name="Castanera R."/>
            <person name="Culley D."/>
            <person name="Daum C."/>
            <person name="Ezra D."/>
            <person name="Gonzalez J."/>
            <person name="Henrissat B."/>
            <person name="Kuo A."/>
            <person name="Liang C."/>
            <person name="Lipzen A."/>
            <person name="Lutzoni F."/>
            <person name="Magnuson J."/>
            <person name="Mondo S."/>
            <person name="Nolan M."/>
            <person name="Ohm R."/>
            <person name="Pangilinan J."/>
            <person name="Park H.-J."/>
            <person name="Ramirez L."/>
            <person name="Alfaro M."/>
            <person name="Sun H."/>
            <person name="Tritt A."/>
            <person name="Yoshinaga Y."/>
            <person name="Zwiers L.-H."/>
            <person name="Turgeon B."/>
            <person name="Goodwin S."/>
            <person name="Spatafora J."/>
            <person name="Crous P."/>
            <person name="Grigoriev I."/>
        </authorList>
    </citation>
    <scope>NUCLEOTIDE SEQUENCE</scope>
    <source>
        <strain evidence="2">CBS 109.77</strain>
    </source>
</reference>
<proteinExistence type="predicted"/>
<dbReference type="SUPFAM" id="SSF52540">
    <property type="entry name" value="P-loop containing nucleoside triphosphate hydrolases"/>
    <property type="match status" value="1"/>
</dbReference>
<keyword evidence="3" id="KW-1185">Reference proteome</keyword>
<evidence type="ECO:0000313" key="3">
    <source>
        <dbReference type="Proteomes" id="UP000799757"/>
    </source>
</evidence>
<dbReference type="AlphaFoldDB" id="A0A6A6X1Y6"/>
<feature type="domain" description="AAA+ ATPase" evidence="1">
    <location>
        <begin position="23"/>
        <end position="229"/>
    </location>
</feature>
<gene>
    <name evidence="2" type="ORF">K505DRAFT_364988</name>
</gene>
<dbReference type="GO" id="GO:0016887">
    <property type="term" value="F:ATP hydrolysis activity"/>
    <property type="evidence" value="ECO:0007669"/>
    <property type="project" value="InterPro"/>
</dbReference>
<dbReference type="InterPro" id="IPR003959">
    <property type="entry name" value="ATPase_AAA_core"/>
</dbReference>
<dbReference type="InterPro" id="IPR027417">
    <property type="entry name" value="P-loop_NTPase"/>
</dbReference>
<accession>A0A6A6X1Y6</accession>
<dbReference type="Pfam" id="PF00004">
    <property type="entry name" value="AAA"/>
    <property type="match status" value="1"/>
</dbReference>
<dbReference type="SMART" id="SM00382">
    <property type="entry name" value="AAA"/>
    <property type="match status" value="1"/>
</dbReference>
<evidence type="ECO:0000313" key="2">
    <source>
        <dbReference type="EMBL" id="KAF2790143.1"/>
    </source>
</evidence>
<organism evidence="2 3">
    <name type="scientific">Melanomma pulvis-pyrius CBS 109.77</name>
    <dbReference type="NCBI Taxonomy" id="1314802"/>
    <lineage>
        <taxon>Eukaryota</taxon>
        <taxon>Fungi</taxon>
        <taxon>Dikarya</taxon>
        <taxon>Ascomycota</taxon>
        <taxon>Pezizomycotina</taxon>
        <taxon>Dothideomycetes</taxon>
        <taxon>Pleosporomycetidae</taxon>
        <taxon>Pleosporales</taxon>
        <taxon>Melanommataceae</taxon>
        <taxon>Melanomma</taxon>
    </lineage>
</organism>
<sequence>MRPNFVDRTQLLEKAAKVIDNNDGTDLVLTGMAGSGKTELLLKIASQQGAHRNVFVLSASDHAALNRKLEEYACLVGHDVIRRRFPYPELHARWTAFPSEIQRQLFLEWAAETQNNCVIIIDELDGGGNVDKILNDLPQCARIAVSTRNPEIIQTLSKRAKCSNIPIIELEMDEARSLITSLIASKDFKISLEQTERLAIALAMHPFAICAASEYLPRLRRVIDPLRQKFTLEAFINILEEWEYNIPRESILTESAQRDWLEDTLNQRANAAFANLLYD</sequence>
<evidence type="ECO:0000259" key="1">
    <source>
        <dbReference type="SMART" id="SM00382"/>
    </source>
</evidence>
<dbReference type="EMBL" id="MU002091">
    <property type="protein sequence ID" value="KAF2790143.1"/>
    <property type="molecule type" value="Genomic_DNA"/>
</dbReference>
<dbReference type="OrthoDB" id="5086500at2759"/>
<dbReference type="Gene3D" id="3.40.50.300">
    <property type="entry name" value="P-loop containing nucleotide triphosphate hydrolases"/>
    <property type="match status" value="1"/>
</dbReference>
<name>A0A6A6X1Y6_9PLEO</name>
<protein>
    <recommendedName>
        <fullName evidence="1">AAA+ ATPase domain-containing protein</fullName>
    </recommendedName>
</protein>
<dbReference type="GO" id="GO:0005524">
    <property type="term" value="F:ATP binding"/>
    <property type="evidence" value="ECO:0007669"/>
    <property type="project" value="InterPro"/>
</dbReference>